<dbReference type="GO" id="GO:0005524">
    <property type="term" value="F:ATP binding"/>
    <property type="evidence" value="ECO:0007669"/>
    <property type="project" value="UniProtKB-UniRule"/>
</dbReference>
<keyword evidence="4" id="KW-1185">Reference proteome</keyword>
<reference evidence="4" key="1">
    <citation type="submission" date="2018-12" db="EMBL/GenBank/DDBJ databases">
        <title>Complete genome sequence of Paenibacillus sp. MBLB1234.</title>
        <authorList>
            <person name="Nam Y.-D."/>
            <person name="Kang J."/>
            <person name="Chung W.-H."/>
            <person name="Park Y.S."/>
        </authorList>
    </citation>
    <scope>NUCLEOTIDE SEQUENCE [LARGE SCALE GENOMIC DNA]</scope>
    <source>
        <strain evidence="4">MBLB1234</strain>
    </source>
</reference>
<evidence type="ECO:0000259" key="2">
    <source>
        <dbReference type="PROSITE" id="PS50975"/>
    </source>
</evidence>
<dbReference type="KEGG" id="plut:EI981_13025"/>
<keyword evidence="1" id="KW-0547">Nucleotide-binding</keyword>
<dbReference type="RefSeq" id="WP_126998769.1">
    <property type="nucleotide sequence ID" value="NZ_CP034346.1"/>
</dbReference>
<dbReference type="InterPro" id="IPR026838">
    <property type="entry name" value="YheC/D"/>
</dbReference>
<gene>
    <name evidence="3" type="ORF">EI981_13025</name>
</gene>
<keyword evidence="1" id="KW-0067">ATP-binding</keyword>
<dbReference type="InterPro" id="IPR011761">
    <property type="entry name" value="ATP-grasp"/>
</dbReference>
<name>A0A3S9UY86_9BACL</name>
<proteinExistence type="predicted"/>
<evidence type="ECO:0000313" key="3">
    <source>
        <dbReference type="EMBL" id="AZS15294.1"/>
    </source>
</evidence>
<dbReference type="Pfam" id="PF14398">
    <property type="entry name" value="ATPgrasp_YheCD"/>
    <property type="match status" value="1"/>
</dbReference>
<feature type="domain" description="ATP-grasp" evidence="2">
    <location>
        <begin position="18"/>
        <end position="245"/>
    </location>
</feature>
<protein>
    <recommendedName>
        <fullName evidence="2">ATP-grasp domain-containing protein</fullName>
    </recommendedName>
</protein>
<dbReference type="OrthoDB" id="7869153at2"/>
<dbReference type="SUPFAM" id="SSF56059">
    <property type="entry name" value="Glutathione synthetase ATP-binding domain-like"/>
    <property type="match status" value="1"/>
</dbReference>
<dbReference type="Gene3D" id="3.30.470.20">
    <property type="entry name" value="ATP-grasp fold, B domain"/>
    <property type="match status" value="1"/>
</dbReference>
<dbReference type="AlphaFoldDB" id="A0A3S9UY86"/>
<evidence type="ECO:0000256" key="1">
    <source>
        <dbReference type="PROSITE-ProRule" id="PRU00409"/>
    </source>
</evidence>
<dbReference type="Proteomes" id="UP000270678">
    <property type="component" value="Chromosome"/>
</dbReference>
<accession>A0A3S9UY86</accession>
<sequence length="246" mass="28079">MKHKYIKSKMQKGTPLIHDHILSRHVPETHWYHAATLTKMLTAFPVIYIKPDTGSSGTGIIRVKRLNNSESLISFKASSKKYPNTKIAAEVAKRMHRGKKYIIQQGIPLATYQKKPFDLRIVLQKPSNRWLLTWMSAKVAPRSNSIVTNVAKGARDAKIEEVLRGADQRLNVPTVQEELSDVSYKIARKLGSRFPLRIVGLDMGIDKKGKVWFIEANTRPGFNGLKKFDPVQYRRYLRAKKQIEAS</sequence>
<organism evidence="3 4">
    <name type="scientific">Paenibacillus lutimineralis</name>
    <dbReference type="NCBI Taxonomy" id="2707005"/>
    <lineage>
        <taxon>Bacteria</taxon>
        <taxon>Bacillati</taxon>
        <taxon>Bacillota</taxon>
        <taxon>Bacilli</taxon>
        <taxon>Bacillales</taxon>
        <taxon>Paenibacillaceae</taxon>
        <taxon>Paenibacillus</taxon>
    </lineage>
</organism>
<dbReference type="GO" id="GO:0046872">
    <property type="term" value="F:metal ion binding"/>
    <property type="evidence" value="ECO:0007669"/>
    <property type="project" value="InterPro"/>
</dbReference>
<dbReference type="PROSITE" id="PS50975">
    <property type="entry name" value="ATP_GRASP"/>
    <property type="match status" value="1"/>
</dbReference>
<evidence type="ECO:0000313" key="4">
    <source>
        <dbReference type="Proteomes" id="UP000270678"/>
    </source>
</evidence>
<dbReference type="EMBL" id="CP034346">
    <property type="protein sequence ID" value="AZS15294.1"/>
    <property type="molecule type" value="Genomic_DNA"/>
</dbReference>